<accession>T1C6Z2</accession>
<reference evidence="1" key="2">
    <citation type="journal article" date="2014" name="ISME J.">
        <title>Microbial stratification in low pH oxic and suboxic macroscopic growths along an acid mine drainage.</title>
        <authorList>
            <person name="Mendez-Garcia C."/>
            <person name="Mesa V."/>
            <person name="Sprenger R.R."/>
            <person name="Richter M."/>
            <person name="Diez M.S."/>
            <person name="Solano J."/>
            <person name="Bargiela R."/>
            <person name="Golyshina O.V."/>
            <person name="Manteca A."/>
            <person name="Ramos J.L."/>
            <person name="Gallego J.R."/>
            <person name="Llorente I."/>
            <person name="Martins Dos Santos V.A."/>
            <person name="Jensen O.N."/>
            <person name="Pelaez A.I."/>
            <person name="Sanchez J."/>
            <person name="Ferrer M."/>
        </authorList>
    </citation>
    <scope>NUCLEOTIDE SEQUENCE</scope>
</reference>
<dbReference type="EMBL" id="AUZX01007011">
    <property type="protein sequence ID" value="EQD61059.1"/>
    <property type="molecule type" value="Genomic_DNA"/>
</dbReference>
<sequence>MTMTKRPTKIDRLRELGMLNPQPERVRAPWFEASGFFDANDGL</sequence>
<dbReference type="AlphaFoldDB" id="T1C6Z2"/>
<reference evidence="1" key="1">
    <citation type="submission" date="2013-08" db="EMBL/GenBank/DDBJ databases">
        <authorList>
            <person name="Mendez C."/>
            <person name="Richter M."/>
            <person name="Ferrer M."/>
            <person name="Sanchez J."/>
        </authorList>
    </citation>
    <scope>NUCLEOTIDE SEQUENCE</scope>
</reference>
<protein>
    <submittedName>
        <fullName evidence="1">Transposase related, fragmant</fullName>
    </submittedName>
</protein>
<proteinExistence type="predicted"/>
<name>T1C6Z2_9ZZZZ</name>
<evidence type="ECO:0000313" key="1">
    <source>
        <dbReference type="EMBL" id="EQD61059.1"/>
    </source>
</evidence>
<gene>
    <name evidence="1" type="ORF">B1A_09848</name>
</gene>
<feature type="non-terminal residue" evidence="1">
    <location>
        <position position="43"/>
    </location>
</feature>
<comment type="caution">
    <text evidence="1">The sequence shown here is derived from an EMBL/GenBank/DDBJ whole genome shotgun (WGS) entry which is preliminary data.</text>
</comment>
<organism evidence="1">
    <name type="scientific">mine drainage metagenome</name>
    <dbReference type="NCBI Taxonomy" id="410659"/>
    <lineage>
        <taxon>unclassified sequences</taxon>
        <taxon>metagenomes</taxon>
        <taxon>ecological metagenomes</taxon>
    </lineage>
</organism>